<dbReference type="InterPro" id="IPR000403">
    <property type="entry name" value="PI3/4_kinase_cat_dom"/>
</dbReference>
<evidence type="ECO:0000313" key="7">
    <source>
        <dbReference type="EMBL" id="OQR94082.1"/>
    </source>
</evidence>
<accession>A0A1V9Z835</accession>
<dbReference type="PANTHER" id="PTHR45800">
    <property type="entry name" value="PHOSPHATIDYLINOSITOL 4-KINASE GAMMA"/>
    <property type="match status" value="1"/>
</dbReference>
<comment type="caution">
    <text evidence="7">The sequence shown here is derived from an EMBL/GenBank/DDBJ whole genome shotgun (WGS) entry which is preliminary data.</text>
</comment>
<keyword evidence="2" id="KW-0808">Transferase</keyword>
<keyword evidence="3" id="KW-0547">Nucleotide-binding</keyword>
<evidence type="ECO:0000256" key="4">
    <source>
        <dbReference type="ARBA" id="ARBA00022777"/>
    </source>
</evidence>
<proteinExistence type="inferred from homology"/>
<evidence type="ECO:0000256" key="5">
    <source>
        <dbReference type="ARBA" id="ARBA00022840"/>
    </source>
</evidence>
<dbReference type="InterPro" id="IPR044571">
    <property type="entry name" value="P4KG1-8"/>
</dbReference>
<evidence type="ECO:0000313" key="8">
    <source>
        <dbReference type="Proteomes" id="UP000243579"/>
    </source>
</evidence>
<dbReference type="OrthoDB" id="5839at2759"/>
<protein>
    <submittedName>
        <fullName evidence="7">Phosphatidylinositol kinase (PIK-E3)</fullName>
    </submittedName>
</protein>
<dbReference type="EMBL" id="JNBR01000377">
    <property type="protein sequence ID" value="OQR94082.1"/>
    <property type="molecule type" value="Genomic_DNA"/>
</dbReference>
<dbReference type="AlphaFoldDB" id="A0A1V9Z835"/>
<dbReference type="Proteomes" id="UP000243579">
    <property type="component" value="Unassembled WGS sequence"/>
</dbReference>
<keyword evidence="4 7" id="KW-0418">Kinase</keyword>
<dbReference type="STRING" id="1202772.A0A1V9Z835"/>
<gene>
    <name evidence="7" type="ORF">ACHHYP_01861</name>
</gene>
<organism evidence="7 8">
    <name type="scientific">Achlya hypogyna</name>
    <name type="common">Oomycete</name>
    <name type="synonym">Protoachlya hypogyna</name>
    <dbReference type="NCBI Taxonomy" id="1202772"/>
    <lineage>
        <taxon>Eukaryota</taxon>
        <taxon>Sar</taxon>
        <taxon>Stramenopiles</taxon>
        <taxon>Oomycota</taxon>
        <taxon>Saprolegniomycetes</taxon>
        <taxon>Saprolegniales</taxon>
        <taxon>Achlyaceae</taxon>
        <taxon>Achlya</taxon>
    </lineage>
</organism>
<evidence type="ECO:0000259" key="6">
    <source>
        <dbReference type="Pfam" id="PF00454"/>
    </source>
</evidence>
<dbReference type="Pfam" id="PF00454">
    <property type="entry name" value="PI3_PI4_kinase"/>
    <property type="match status" value="1"/>
</dbReference>
<evidence type="ECO:0000256" key="1">
    <source>
        <dbReference type="ARBA" id="ARBA00008941"/>
    </source>
</evidence>
<dbReference type="PANTHER" id="PTHR45800:SF11">
    <property type="entry name" value="PHOSPHATIDYLINOSITOL 3-KINASE-RELATED PROTEIN KINASE"/>
    <property type="match status" value="1"/>
</dbReference>
<evidence type="ECO:0000256" key="2">
    <source>
        <dbReference type="ARBA" id="ARBA00022679"/>
    </source>
</evidence>
<evidence type="ECO:0000256" key="3">
    <source>
        <dbReference type="ARBA" id="ARBA00022741"/>
    </source>
</evidence>
<reference evidence="7 8" key="1">
    <citation type="journal article" date="2014" name="Genome Biol. Evol.">
        <title>The secreted proteins of Achlya hypogyna and Thraustotheca clavata identify the ancestral oomycete secretome and reveal gene acquisitions by horizontal gene transfer.</title>
        <authorList>
            <person name="Misner I."/>
            <person name="Blouin N."/>
            <person name="Leonard G."/>
            <person name="Richards T.A."/>
            <person name="Lane C.E."/>
        </authorList>
    </citation>
    <scope>NUCLEOTIDE SEQUENCE [LARGE SCALE GENOMIC DNA]</scope>
    <source>
        <strain evidence="7 8">ATCC 48635</strain>
    </source>
</reference>
<feature type="domain" description="PI3K/PI4K catalytic" evidence="6">
    <location>
        <begin position="45"/>
        <end position="237"/>
    </location>
</feature>
<comment type="similarity">
    <text evidence="1">Belongs to the PI3/PI4-kinase family. Type II PI4K subfamily.</text>
</comment>
<keyword evidence="8" id="KW-1185">Reference proteome</keyword>
<sequence>MSFAVVGEGDFGATNATIQAAWAKGVAPLPIMDCTGGAYFLRSTSQRLVAVFKPSDEEPFAVHAPKAAPTAVGPMRPGVPVGEMALRECVAYFADVDGFARVPRTVLVDAQHKGFHSDGPKRGSCQMYVAHDCSADDIGAALFPRDDVHAIALLDLRLVNQDRHAGNLLVQRREGNRLVPIDHGCTLPEYDAMGEAQFAWLFWPQSRQPLSAAAKAYVTRLNASKQLEAWQRAYPEVVFPAKAALTLYLGTVFVQTCVATGLTVHEMGLLVVRDDLSAPSQLERLVDATSRTLSGRDPTAHCSEFLGIFDRLLKKALRRCFPTYFSKTGARRSQYSMSPPPSVSTHRKASMKVLLSTAA</sequence>
<dbReference type="GO" id="GO:0005524">
    <property type="term" value="F:ATP binding"/>
    <property type="evidence" value="ECO:0007669"/>
    <property type="project" value="UniProtKB-KW"/>
</dbReference>
<dbReference type="GO" id="GO:0016301">
    <property type="term" value="F:kinase activity"/>
    <property type="evidence" value="ECO:0007669"/>
    <property type="project" value="UniProtKB-KW"/>
</dbReference>
<name>A0A1V9Z835_ACHHY</name>
<keyword evidence="5" id="KW-0067">ATP-binding</keyword>